<feature type="transmembrane region" description="Helical" evidence="1">
    <location>
        <begin position="20"/>
        <end position="37"/>
    </location>
</feature>
<keyword evidence="1" id="KW-1133">Transmembrane helix</keyword>
<dbReference type="EMBL" id="CP109114">
    <property type="protein sequence ID" value="WSC15598.1"/>
    <property type="molecule type" value="Genomic_DNA"/>
</dbReference>
<sequence>MENSQWDQRRISTSSKTLRLPRLLLLFALVNLCWEIVKANLNSHARGDWPWRFTVLDASTCAAVVALLTGIIVTRSQLSQTMQPALSWSGFAGRSGEIADSLRTVHLINAGGGRSVVHSVSYRIQASAPHPGSAVIPTGWMTWRTAIDSLASLGLDRGHDYFLLNLGSGAAIPMSNTTREGMELLALGPRALECLTVLDIRIQVVDVLGDVYERDLQCIRPVVVAAPTRVD</sequence>
<protein>
    <recommendedName>
        <fullName evidence="4">SMODS-associating 2TM beta-strand rich effector domain-containing protein</fullName>
    </recommendedName>
</protein>
<organism evidence="2 3">
    <name type="scientific">Streptomyces brevispora</name>
    <dbReference type="NCBI Taxonomy" id="887462"/>
    <lineage>
        <taxon>Bacteria</taxon>
        <taxon>Bacillati</taxon>
        <taxon>Actinomycetota</taxon>
        <taxon>Actinomycetes</taxon>
        <taxon>Kitasatosporales</taxon>
        <taxon>Streptomycetaceae</taxon>
        <taxon>Streptomyces</taxon>
    </lineage>
</organism>
<accession>A0ABZ1G8G9</accession>
<evidence type="ECO:0000313" key="3">
    <source>
        <dbReference type="Proteomes" id="UP001330827"/>
    </source>
</evidence>
<evidence type="ECO:0008006" key="4">
    <source>
        <dbReference type="Google" id="ProtNLM"/>
    </source>
</evidence>
<proteinExistence type="predicted"/>
<evidence type="ECO:0000313" key="2">
    <source>
        <dbReference type="EMBL" id="WSC15598.1"/>
    </source>
</evidence>
<reference evidence="2 3" key="1">
    <citation type="submission" date="2022-10" db="EMBL/GenBank/DDBJ databases">
        <title>The complete genomes of actinobacterial strains from the NBC collection.</title>
        <authorList>
            <person name="Joergensen T.S."/>
            <person name="Alvarez Arevalo M."/>
            <person name="Sterndorff E.B."/>
            <person name="Faurdal D."/>
            <person name="Vuksanovic O."/>
            <person name="Mourched A.-S."/>
            <person name="Charusanti P."/>
            <person name="Shaw S."/>
            <person name="Blin K."/>
            <person name="Weber T."/>
        </authorList>
    </citation>
    <scope>NUCLEOTIDE SEQUENCE [LARGE SCALE GENOMIC DNA]</scope>
    <source>
        <strain evidence="2 3">NBC 01769</strain>
    </source>
</reference>
<keyword evidence="3" id="KW-1185">Reference proteome</keyword>
<keyword evidence="1" id="KW-0472">Membrane</keyword>
<name>A0ABZ1G8G9_9ACTN</name>
<evidence type="ECO:0000256" key="1">
    <source>
        <dbReference type="SAM" id="Phobius"/>
    </source>
</evidence>
<keyword evidence="1" id="KW-0812">Transmembrane</keyword>
<dbReference type="RefSeq" id="WP_326594484.1">
    <property type="nucleotide sequence ID" value="NZ_CP109114.1"/>
</dbReference>
<gene>
    <name evidence="2" type="ORF">OIE64_24020</name>
</gene>
<feature type="transmembrane region" description="Helical" evidence="1">
    <location>
        <begin position="49"/>
        <end position="73"/>
    </location>
</feature>
<dbReference type="Proteomes" id="UP001330827">
    <property type="component" value="Chromosome"/>
</dbReference>